<accession>A0A177AWF5</accession>
<organism evidence="1 2">
    <name type="scientific">Intoshia linei</name>
    <dbReference type="NCBI Taxonomy" id="1819745"/>
    <lineage>
        <taxon>Eukaryota</taxon>
        <taxon>Metazoa</taxon>
        <taxon>Spiralia</taxon>
        <taxon>Lophotrochozoa</taxon>
        <taxon>Mesozoa</taxon>
        <taxon>Orthonectida</taxon>
        <taxon>Rhopaluridae</taxon>
        <taxon>Intoshia</taxon>
    </lineage>
</organism>
<protein>
    <submittedName>
        <fullName evidence="1">Uncharacterized protein</fullName>
    </submittedName>
</protein>
<evidence type="ECO:0000313" key="2">
    <source>
        <dbReference type="Proteomes" id="UP000078046"/>
    </source>
</evidence>
<dbReference type="AlphaFoldDB" id="A0A177AWF5"/>
<evidence type="ECO:0000313" key="1">
    <source>
        <dbReference type="EMBL" id="OAF66347.1"/>
    </source>
</evidence>
<reference evidence="1 2" key="1">
    <citation type="submission" date="2016-04" db="EMBL/GenBank/DDBJ databases">
        <title>The genome of Intoshia linei affirms orthonectids as highly simplified spiralians.</title>
        <authorList>
            <person name="Mikhailov K.V."/>
            <person name="Slusarev G.S."/>
            <person name="Nikitin M.A."/>
            <person name="Logacheva M.D."/>
            <person name="Penin A."/>
            <person name="Aleoshin V."/>
            <person name="Panchin Y.V."/>
        </authorList>
    </citation>
    <scope>NUCLEOTIDE SEQUENCE [LARGE SCALE GENOMIC DNA]</scope>
    <source>
        <strain evidence="1">Intl2013</strain>
        <tissue evidence="1">Whole animal</tissue>
    </source>
</reference>
<proteinExistence type="predicted"/>
<keyword evidence="2" id="KW-1185">Reference proteome</keyword>
<gene>
    <name evidence="1" type="ORF">A3Q56_05894</name>
</gene>
<sequence>MKSDKICVNSDFMPSVITQNWPIISIDNAVTTNTKLSRRVSEMGIFKSKSVKNSSTNPTLFRQSSLLGFFFKKSMLSPQLGWTNMILNYDILN</sequence>
<name>A0A177AWF5_9BILA</name>
<comment type="caution">
    <text evidence="1">The sequence shown here is derived from an EMBL/GenBank/DDBJ whole genome shotgun (WGS) entry which is preliminary data.</text>
</comment>
<dbReference type="OrthoDB" id="69964at2759"/>
<dbReference type="EMBL" id="LWCA01000959">
    <property type="protein sequence ID" value="OAF66347.1"/>
    <property type="molecule type" value="Genomic_DNA"/>
</dbReference>
<dbReference type="Proteomes" id="UP000078046">
    <property type="component" value="Unassembled WGS sequence"/>
</dbReference>